<dbReference type="Proteomes" id="UP000235371">
    <property type="component" value="Unassembled WGS sequence"/>
</dbReference>
<sequence length="207" mass="22948">MRIGFFEYSTGVLMRLKVTTPTQVPKPRLQAEPASRRAMLEKMGWVRLNRGTWLKAAARGASGGREARAAKQLANQTRMMRRGQCLDEAIAIGPYGDTALPGGTPLFVQLQTHFTTCPTRITRHLTPHASRITRQLTPQWQEMEKRYCALALLTSHPCQGSPCSWEKHLAMMTRGLGLGGMPQMRSTINGASPLRRSPSPPLMLVSP</sequence>
<organism evidence="1 2">
    <name type="scientific">Hyaloscypha bicolor E</name>
    <dbReference type="NCBI Taxonomy" id="1095630"/>
    <lineage>
        <taxon>Eukaryota</taxon>
        <taxon>Fungi</taxon>
        <taxon>Dikarya</taxon>
        <taxon>Ascomycota</taxon>
        <taxon>Pezizomycotina</taxon>
        <taxon>Leotiomycetes</taxon>
        <taxon>Helotiales</taxon>
        <taxon>Hyaloscyphaceae</taxon>
        <taxon>Hyaloscypha</taxon>
        <taxon>Hyaloscypha bicolor</taxon>
    </lineage>
</organism>
<evidence type="ECO:0000313" key="2">
    <source>
        <dbReference type="Proteomes" id="UP000235371"/>
    </source>
</evidence>
<dbReference type="GeneID" id="36579120"/>
<keyword evidence="2" id="KW-1185">Reference proteome</keyword>
<dbReference type="RefSeq" id="XP_024741675.1">
    <property type="nucleotide sequence ID" value="XM_024871038.1"/>
</dbReference>
<accession>A0A2J6TP18</accession>
<protein>
    <submittedName>
        <fullName evidence="1">Uncharacterized protein</fullName>
    </submittedName>
</protein>
<gene>
    <name evidence="1" type="ORF">K444DRAFT_205577</name>
</gene>
<name>A0A2J6TP18_9HELO</name>
<proteinExistence type="predicted"/>
<dbReference type="InParanoid" id="A0A2J6TP18"/>
<dbReference type="EMBL" id="KZ613747">
    <property type="protein sequence ID" value="PMD64771.1"/>
    <property type="molecule type" value="Genomic_DNA"/>
</dbReference>
<dbReference type="AlphaFoldDB" id="A0A2J6TP18"/>
<evidence type="ECO:0000313" key="1">
    <source>
        <dbReference type="EMBL" id="PMD64771.1"/>
    </source>
</evidence>
<reference evidence="1 2" key="1">
    <citation type="submission" date="2016-04" db="EMBL/GenBank/DDBJ databases">
        <title>A degradative enzymes factory behind the ericoid mycorrhizal symbiosis.</title>
        <authorList>
            <consortium name="DOE Joint Genome Institute"/>
            <person name="Martino E."/>
            <person name="Morin E."/>
            <person name="Grelet G."/>
            <person name="Kuo A."/>
            <person name="Kohler A."/>
            <person name="Daghino S."/>
            <person name="Barry K."/>
            <person name="Choi C."/>
            <person name="Cichocki N."/>
            <person name="Clum A."/>
            <person name="Copeland A."/>
            <person name="Hainaut M."/>
            <person name="Haridas S."/>
            <person name="Labutti K."/>
            <person name="Lindquist E."/>
            <person name="Lipzen A."/>
            <person name="Khouja H.-R."/>
            <person name="Murat C."/>
            <person name="Ohm R."/>
            <person name="Olson A."/>
            <person name="Spatafora J."/>
            <person name="Veneault-Fourrey C."/>
            <person name="Henrissat B."/>
            <person name="Grigoriev I."/>
            <person name="Martin F."/>
            <person name="Perotto S."/>
        </authorList>
    </citation>
    <scope>NUCLEOTIDE SEQUENCE [LARGE SCALE GENOMIC DNA]</scope>
    <source>
        <strain evidence="1 2">E</strain>
    </source>
</reference>